<evidence type="ECO:0000313" key="2">
    <source>
        <dbReference type="Proteomes" id="UP001470230"/>
    </source>
</evidence>
<sequence length="334" mass="39504">MSLTTISQTNINNISVATDNALVKCEFSKEASEFYNMGYEKRKATIKNDLLSNNYDPIKYKLNIETNTNLIRDIFTIFQSMPKLNNITQTKPEVPIFEQIEELKTDSAEIKKFIRKVNYDMIGYHCNHNTINEKCDKVYSNVVDIYKSEEYQSYKSFLNYALMIAMSIINKDKDGRPYNVYPRDPSLCDEPEDFSFCFIDKFSVREASDNILIINGMIANNNAQTNKSCSRCDAARRKYKYSLFQIDRMREELKEQQGIEQQYIETPDENKYDMKWFLQKNYPSIDRFLLKDVQTKYKATFKINLTFDELRKKIEETGLFYISNVHRTMYVNRK</sequence>
<organism evidence="1 2">
    <name type="scientific">Tritrichomonas musculus</name>
    <dbReference type="NCBI Taxonomy" id="1915356"/>
    <lineage>
        <taxon>Eukaryota</taxon>
        <taxon>Metamonada</taxon>
        <taxon>Parabasalia</taxon>
        <taxon>Tritrichomonadida</taxon>
        <taxon>Tritrichomonadidae</taxon>
        <taxon>Tritrichomonas</taxon>
    </lineage>
</organism>
<accession>A0ABR2H1G5</accession>
<keyword evidence="2" id="KW-1185">Reference proteome</keyword>
<reference evidence="1 2" key="1">
    <citation type="submission" date="2024-04" db="EMBL/GenBank/DDBJ databases">
        <title>Tritrichomonas musculus Genome.</title>
        <authorList>
            <person name="Alves-Ferreira E."/>
            <person name="Grigg M."/>
            <person name="Lorenzi H."/>
            <person name="Galac M."/>
        </authorList>
    </citation>
    <scope>NUCLEOTIDE SEQUENCE [LARGE SCALE GENOMIC DNA]</scope>
    <source>
        <strain evidence="1 2">EAF2021</strain>
    </source>
</reference>
<dbReference type="EMBL" id="JAPFFF010000049">
    <property type="protein sequence ID" value="KAK8840000.1"/>
    <property type="molecule type" value="Genomic_DNA"/>
</dbReference>
<dbReference type="Pfam" id="PF12943">
    <property type="entry name" value="DUF3839"/>
    <property type="match status" value="1"/>
</dbReference>
<evidence type="ECO:0000313" key="1">
    <source>
        <dbReference type="EMBL" id="KAK8840000.1"/>
    </source>
</evidence>
<gene>
    <name evidence="1" type="ORF">M9Y10_031285</name>
</gene>
<dbReference type="InterPro" id="IPR024365">
    <property type="entry name" value="DUF3839"/>
</dbReference>
<name>A0ABR2H1G5_9EUKA</name>
<dbReference type="Proteomes" id="UP001470230">
    <property type="component" value="Unassembled WGS sequence"/>
</dbReference>
<proteinExistence type="predicted"/>
<protein>
    <submittedName>
        <fullName evidence="1">Uncharacterized protein</fullName>
    </submittedName>
</protein>
<comment type="caution">
    <text evidence="1">The sequence shown here is derived from an EMBL/GenBank/DDBJ whole genome shotgun (WGS) entry which is preliminary data.</text>
</comment>